<dbReference type="InParanoid" id="A0A1S3G808"/>
<feature type="compositionally biased region" description="Polar residues" evidence="1">
    <location>
        <begin position="1242"/>
        <end position="1252"/>
    </location>
</feature>
<name>A0A1S3G808_DIPOR</name>
<feature type="region of interest" description="Disordered" evidence="1">
    <location>
        <begin position="1198"/>
        <end position="1373"/>
    </location>
</feature>
<sequence length="1373" mass="149966">MDALRRPGPFRAVPPEAWPDCREEPGSWVRTPSPPTWTAGQEDQDGGSSASSVSSGRLSGSSGGHEPCFPPRGPWRERPPQAPGHQRQPRKRDPRLEQLRDKIRAQAQWQGSCASLGTSVPSSTPRFSKAPAVALPRKSRKVTSALAVPVPWENAKRMKSSSYKTEKASRLPVPSRAAKSKDSELVGVYAWRRGQALVRSLLGPPPARPRLQSKPPSREPAPAADLGADERAPAAEGSPGSPWSSRPTSAHSDQLASRKPPATVHNALAILQDLRQQIQAGLEMAQHPRGARRPKPQNPSGRRQPGLPSAQAAQSASPKSPWTVATEGTRSSLGRARSFHSQRPWSLLAERKPSLQRASRSRTPDPSFPRPRGPAEGSGLFPERPWSALAGQAYPQKNRAAQGQDFYRRPRSPAEGLSQRPGSRRPGSPAERLSRRPGSSAEGLSQRPGSSAERLSRRPRSPAEGLSRRPRSSAERLSRRPRSPAEGLSQRPRSPAEGLSSSGRPPSPLSPWATYEDRKVHVSRPWSPLERPGLSPKPSWSSSFLQKAGPPPWRAKQAWPRPPRGQDMPRPRPQKAVEQPHSSESLRDFMRRKAQARQQQALEQKARAAHTLDLRNQRLQEVYQKQREAMLGKAFPLVSQTKPSIVTFVPSSAQAGDLEVPGSLGLQEWSKVTSGKVLGDQEAPGSFCLCLNRAWNRAETPDSRGRLDSMSGAPLLPSTASWAHPKLEDLPQRLCIYVEPWEAEALGRSPLQFHYKQARLQALETMADVLKQRIDILTAKLRRTESPDTGRSLASDRPRSGPGTVPATPTLASSAPSGGRAASADAVRVQPRSLLPAACFPDAETPPWSSRWEPQSPSAPAYLQSQAKDIPDEDEWELEKRPRGASAPLQALSTYTRSSSRTPATVNPTSSSLWLEEVPSARAAGLVTPWTGPSCGQQERRPEHPPGGRFLAKLRLKSRSFLQSLKLDQQKQETALSLLRQRAEQEVWETQMALEGLLFKHQLEELMQRHSAQASLGKALTLEEPQPCGGSKPVTARPRSVPAPGRVARPSSQSPAATPRSRAGLAPSAVSKGFRVAMVEQSLHEEELHARHQASLLRLRELALEEKERTELAWLDHQGGCLEIKGEKTAELSERKQQAISKLEKERREVRYLKNCSLATHQGRKQLLQCQKAILEAQRSVAHLRQELQALAQSPSGRVKGVLKGSPKTSQQPKRALCLLPPPDQQPPRSLQSSAATHPHSEQQATPPQTTWEADGHPQPRGEDTPEASSPQVKSAKQASQAWEEQPRVPLHSSSPDVGQLPGPDFPAIQAAGSPPAQPRPQEAKDLPPGDPATKPRPSSADGYARGFHGQSREGPHGPQEAIPRSSPPHVSS</sequence>
<dbReference type="GO" id="GO:0034453">
    <property type="term" value="P:microtubule anchoring"/>
    <property type="evidence" value="ECO:0007669"/>
    <property type="project" value="InterPro"/>
</dbReference>
<feature type="region of interest" description="Disordered" evidence="1">
    <location>
        <begin position="927"/>
        <end position="947"/>
    </location>
</feature>
<feature type="region of interest" description="Disordered" evidence="1">
    <location>
        <begin position="156"/>
        <end position="185"/>
    </location>
</feature>
<evidence type="ECO:0000313" key="2">
    <source>
        <dbReference type="Proteomes" id="UP000081671"/>
    </source>
</evidence>
<dbReference type="CTD" id="399693"/>
<feature type="compositionally biased region" description="Polar residues" evidence="1">
    <location>
        <begin position="241"/>
        <end position="255"/>
    </location>
</feature>
<dbReference type="InterPro" id="IPR028750">
    <property type="entry name" value="CEP350/CC187"/>
</dbReference>
<feature type="region of interest" description="Disordered" evidence="1">
    <location>
        <begin position="1023"/>
        <end position="1068"/>
    </location>
</feature>
<dbReference type="RefSeq" id="XP_012884820.1">
    <property type="nucleotide sequence ID" value="XM_013029366.1"/>
</dbReference>
<dbReference type="PANTHER" id="PTHR13958:SF5">
    <property type="entry name" value="COILED-COIL DOMAIN-CONTAINING PROTEIN 187"/>
    <property type="match status" value="1"/>
</dbReference>
<feature type="compositionally biased region" description="Basic and acidic residues" evidence="1">
    <location>
        <begin position="1254"/>
        <end position="1264"/>
    </location>
</feature>
<protein>
    <submittedName>
        <fullName evidence="3">Serine/arginine repetitive matrix protein 2</fullName>
    </submittedName>
</protein>
<feature type="compositionally biased region" description="Low complexity" evidence="1">
    <location>
        <begin position="304"/>
        <end position="321"/>
    </location>
</feature>
<proteinExistence type="predicted"/>
<feature type="compositionally biased region" description="Polar residues" evidence="1">
    <location>
        <begin position="107"/>
        <end position="126"/>
    </location>
</feature>
<keyword evidence="2" id="KW-1185">Reference proteome</keyword>
<dbReference type="GO" id="GO:0005813">
    <property type="term" value="C:centrosome"/>
    <property type="evidence" value="ECO:0007669"/>
    <property type="project" value="InterPro"/>
</dbReference>
<dbReference type="GeneID" id="105995598"/>
<evidence type="ECO:0000313" key="3">
    <source>
        <dbReference type="RefSeq" id="XP_012884820.1"/>
    </source>
</evidence>
<dbReference type="PANTHER" id="PTHR13958">
    <property type="entry name" value="CENTROSOME-ASSOCIATED PROTEIN 350"/>
    <property type="match status" value="1"/>
</dbReference>
<feature type="region of interest" description="Disordered" evidence="1">
    <location>
        <begin position="782"/>
        <end position="862"/>
    </location>
</feature>
<feature type="region of interest" description="Disordered" evidence="1">
    <location>
        <begin position="199"/>
        <end position="585"/>
    </location>
</feature>
<feature type="compositionally biased region" description="Polar residues" evidence="1">
    <location>
        <begin position="852"/>
        <end position="862"/>
    </location>
</feature>
<evidence type="ECO:0000256" key="1">
    <source>
        <dbReference type="SAM" id="MobiDB-lite"/>
    </source>
</evidence>
<feature type="compositionally biased region" description="Basic and acidic residues" evidence="1">
    <location>
        <begin position="782"/>
        <end position="799"/>
    </location>
</feature>
<dbReference type="KEGG" id="dord:105995598"/>
<feature type="region of interest" description="Disordered" evidence="1">
    <location>
        <begin position="1"/>
        <end position="143"/>
    </location>
</feature>
<feature type="compositionally biased region" description="Basic and acidic residues" evidence="1">
    <location>
        <begin position="94"/>
        <end position="104"/>
    </location>
</feature>
<dbReference type="FunCoup" id="A0A1S3G808">
    <property type="interactions" value="4"/>
</dbReference>
<organism evidence="2 3">
    <name type="scientific">Dipodomys ordii</name>
    <name type="common">Ord's kangaroo rat</name>
    <dbReference type="NCBI Taxonomy" id="10020"/>
    <lineage>
        <taxon>Eukaryota</taxon>
        <taxon>Metazoa</taxon>
        <taxon>Chordata</taxon>
        <taxon>Craniata</taxon>
        <taxon>Vertebrata</taxon>
        <taxon>Euteleostomi</taxon>
        <taxon>Mammalia</taxon>
        <taxon>Eutheria</taxon>
        <taxon>Euarchontoglires</taxon>
        <taxon>Glires</taxon>
        <taxon>Rodentia</taxon>
        <taxon>Castorimorpha</taxon>
        <taxon>Heteromyidae</taxon>
        <taxon>Dipodomyinae</taxon>
        <taxon>Dipodomys</taxon>
    </lineage>
</organism>
<dbReference type="GO" id="GO:0008017">
    <property type="term" value="F:microtubule binding"/>
    <property type="evidence" value="ECO:0007669"/>
    <property type="project" value="InterPro"/>
</dbReference>
<dbReference type="Proteomes" id="UP000081671">
    <property type="component" value="Unplaced"/>
</dbReference>
<gene>
    <name evidence="3" type="primary">LOC105995598</name>
</gene>
<reference evidence="3" key="1">
    <citation type="submission" date="2025-08" db="UniProtKB">
        <authorList>
            <consortium name="RefSeq"/>
        </authorList>
    </citation>
    <scope>IDENTIFICATION</scope>
    <source>
        <tissue evidence="3">Kidney</tissue>
    </source>
</reference>
<dbReference type="OrthoDB" id="306254at2759"/>
<feature type="compositionally biased region" description="Low complexity" evidence="1">
    <location>
        <begin position="46"/>
        <end position="60"/>
    </location>
</feature>
<accession>A0A1S3G808</accession>
<feature type="compositionally biased region" description="Low complexity" evidence="1">
    <location>
        <begin position="812"/>
        <end position="826"/>
    </location>
</feature>
<feature type="compositionally biased region" description="Polar residues" evidence="1">
    <location>
        <begin position="1267"/>
        <end position="1283"/>
    </location>
</feature>